<dbReference type="GO" id="GO:0005886">
    <property type="term" value="C:plasma membrane"/>
    <property type="evidence" value="ECO:0007669"/>
    <property type="project" value="UniProtKB-SubCell"/>
</dbReference>
<dbReference type="GO" id="GO:0015293">
    <property type="term" value="F:symporter activity"/>
    <property type="evidence" value="ECO:0007669"/>
    <property type="project" value="UniProtKB-KW"/>
</dbReference>
<feature type="transmembrane region" description="Helical" evidence="9">
    <location>
        <begin position="203"/>
        <end position="224"/>
    </location>
</feature>
<accession>A0A6N6W8C8</accession>
<feature type="transmembrane region" description="Helical" evidence="9">
    <location>
        <begin position="175"/>
        <end position="197"/>
    </location>
</feature>
<evidence type="ECO:0000256" key="3">
    <source>
        <dbReference type="ARBA" id="ARBA00022448"/>
    </source>
</evidence>
<evidence type="ECO:0000256" key="5">
    <source>
        <dbReference type="ARBA" id="ARBA00022692"/>
    </source>
</evidence>
<dbReference type="PROSITE" id="PS00217">
    <property type="entry name" value="SUGAR_TRANSPORT_2"/>
    <property type="match status" value="1"/>
</dbReference>
<dbReference type="PANTHER" id="PTHR43528">
    <property type="entry name" value="ALPHA-KETOGLUTARATE PERMEASE"/>
    <property type="match status" value="1"/>
</dbReference>
<feature type="transmembrane region" description="Helical" evidence="9">
    <location>
        <begin position="265"/>
        <end position="285"/>
    </location>
</feature>
<dbReference type="PANTHER" id="PTHR43528:SF1">
    <property type="entry name" value="ALPHA-KETOGLUTARATE PERMEASE"/>
    <property type="match status" value="1"/>
</dbReference>
<gene>
    <name evidence="11" type="ORF">FSO04_27390</name>
</gene>
<dbReference type="Gene3D" id="1.20.1250.20">
    <property type="entry name" value="MFS general substrate transporter like domains"/>
    <property type="match status" value="2"/>
</dbReference>
<evidence type="ECO:0000259" key="10">
    <source>
        <dbReference type="PROSITE" id="PS50850"/>
    </source>
</evidence>
<dbReference type="OrthoDB" id="6766492at2"/>
<dbReference type="InterPro" id="IPR005829">
    <property type="entry name" value="Sugar_transporter_CS"/>
</dbReference>
<evidence type="ECO:0000256" key="9">
    <source>
        <dbReference type="SAM" id="Phobius"/>
    </source>
</evidence>
<feature type="transmembrane region" description="Helical" evidence="9">
    <location>
        <begin position="420"/>
        <end position="440"/>
    </location>
</feature>
<organism evidence="11 12">
    <name type="scientific">Paraburkholderia madseniana</name>
    <dbReference type="NCBI Taxonomy" id="2599607"/>
    <lineage>
        <taxon>Bacteria</taxon>
        <taxon>Pseudomonadati</taxon>
        <taxon>Pseudomonadota</taxon>
        <taxon>Betaproteobacteria</taxon>
        <taxon>Burkholderiales</taxon>
        <taxon>Burkholderiaceae</taxon>
        <taxon>Paraburkholderia</taxon>
    </lineage>
</organism>
<proteinExistence type="inferred from homology"/>
<feature type="transmembrane region" description="Helical" evidence="9">
    <location>
        <begin position="103"/>
        <end position="121"/>
    </location>
</feature>
<evidence type="ECO:0000256" key="6">
    <source>
        <dbReference type="ARBA" id="ARBA00022847"/>
    </source>
</evidence>
<dbReference type="Proteomes" id="UP000463700">
    <property type="component" value="Unassembled WGS sequence"/>
</dbReference>
<keyword evidence="8 9" id="KW-0472">Membrane</keyword>
<keyword evidence="7 9" id="KW-1133">Transmembrane helix</keyword>
<evidence type="ECO:0000256" key="4">
    <source>
        <dbReference type="ARBA" id="ARBA00022475"/>
    </source>
</evidence>
<evidence type="ECO:0000256" key="7">
    <source>
        <dbReference type="ARBA" id="ARBA00022989"/>
    </source>
</evidence>
<name>A0A6N6W8C8_9BURK</name>
<dbReference type="InterPro" id="IPR020846">
    <property type="entry name" value="MFS_dom"/>
</dbReference>
<sequence>MVTKSLSTNDIHGFNASPQGAHTDTSSLRRAVIGVTCGNMIEWFDFALYSSLATIIGHVFFRNQDHATQLLSIYATFAAGFLIRPIGSLVFGPIGDRYGRRTALTLSITLMSVATFCIAFLPGYDRIGIAAPILLLCIRMLQGLSTGGEYGGSCTFIAEHAPDAKRSFMTSWLEFGNISGFLIGGAVVNVLTFSLGTESMAAWGWRIPFVIAGFAGLVALYLRLNVDESPVFRQMQENESHQKGLAQKRSLVQLLIAEWPQLLKCAGLTAVFNITYYVALGYLPGYLSDVAGHPVEFGNLLAMVATLVMLALIPFAGMLSDRFGGVKMIRFGCLLIIVGAIPAFMLMKSSSVMVIFGALMTLVLAQLMFEGAMPATLTSLFRAPVRYSGLAISYNVSVSLLGGTAPLINTWLIHRTGNPLIPAWYMIGGAVLGLVALKFVKDLTGKPLPM</sequence>
<dbReference type="RefSeq" id="WP_154564416.1">
    <property type="nucleotide sequence ID" value="NZ_VOSW01000058.1"/>
</dbReference>
<evidence type="ECO:0000256" key="2">
    <source>
        <dbReference type="ARBA" id="ARBA00008240"/>
    </source>
</evidence>
<evidence type="ECO:0000313" key="11">
    <source>
        <dbReference type="EMBL" id="KAE8756703.1"/>
    </source>
</evidence>
<feature type="transmembrane region" description="Helical" evidence="9">
    <location>
        <begin position="328"/>
        <end position="346"/>
    </location>
</feature>
<feature type="transmembrane region" description="Helical" evidence="9">
    <location>
        <begin position="390"/>
        <end position="414"/>
    </location>
</feature>
<comment type="similarity">
    <text evidence="2">Belongs to the major facilitator superfamily. Metabolite:H+ Symporter (MHS) family (TC 2.A.1.6) family.</text>
</comment>
<keyword evidence="5 9" id="KW-0812">Transmembrane</keyword>
<keyword evidence="3" id="KW-0813">Transport</keyword>
<dbReference type="EMBL" id="VOSW01000058">
    <property type="protein sequence ID" value="KAE8756703.1"/>
    <property type="molecule type" value="Genomic_DNA"/>
</dbReference>
<dbReference type="InterPro" id="IPR051084">
    <property type="entry name" value="H+-coupled_symporters"/>
</dbReference>
<dbReference type="PROSITE" id="PS50850">
    <property type="entry name" value="MFS"/>
    <property type="match status" value="1"/>
</dbReference>
<comment type="subcellular location">
    <subcellularLocation>
        <location evidence="1">Cell membrane</location>
        <topology evidence="1">Multi-pass membrane protein</topology>
    </subcellularLocation>
</comment>
<keyword evidence="4" id="KW-1003">Cell membrane</keyword>
<evidence type="ECO:0000313" key="12">
    <source>
        <dbReference type="Proteomes" id="UP000463700"/>
    </source>
</evidence>
<dbReference type="InterPro" id="IPR036259">
    <property type="entry name" value="MFS_trans_sf"/>
</dbReference>
<dbReference type="AlphaFoldDB" id="A0A6N6W8C8"/>
<feature type="transmembrane region" description="Helical" evidence="9">
    <location>
        <begin position="73"/>
        <end position="91"/>
    </location>
</feature>
<dbReference type="FunFam" id="1.20.1250.20:FF:000001">
    <property type="entry name" value="Dicarboxylate MFS transporter"/>
    <property type="match status" value="1"/>
</dbReference>
<keyword evidence="6" id="KW-0769">Symport</keyword>
<comment type="caution">
    <text evidence="11">The sequence shown here is derived from an EMBL/GenBank/DDBJ whole genome shotgun (WGS) entry which is preliminary data.</text>
</comment>
<evidence type="ECO:0000256" key="1">
    <source>
        <dbReference type="ARBA" id="ARBA00004651"/>
    </source>
</evidence>
<reference evidence="11 12" key="1">
    <citation type="journal article" date="2020" name="Int. J. Syst. Evol. Microbiol.">
        <title>Paraburkholderia madseniana sp. nov., a phenolic acid-degrading bacterium isolated from acidic forest soil.</title>
        <authorList>
            <person name="Wilhelm R.C."/>
            <person name="Murphy S.J.L."/>
            <person name="Feriancek N.M."/>
            <person name="Karasz D.C."/>
            <person name="DeRito C.M."/>
            <person name="Newman J.D."/>
            <person name="Buckley D.H."/>
        </authorList>
    </citation>
    <scope>NUCLEOTIDE SEQUENCE [LARGE SCALE GENOMIC DNA]</scope>
    <source>
        <strain evidence="11 12">RP11</strain>
    </source>
</reference>
<dbReference type="Pfam" id="PF07690">
    <property type="entry name" value="MFS_1"/>
    <property type="match status" value="1"/>
</dbReference>
<feature type="transmembrane region" description="Helical" evidence="9">
    <location>
        <begin position="297"/>
        <end position="316"/>
    </location>
</feature>
<protein>
    <submittedName>
        <fullName evidence="11">MFS transporter</fullName>
    </submittedName>
</protein>
<feature type="transmembrane region" description="Helical" evidence="9">
    <location>
        <begin position="352"/>
        <end position="369"/>
    </location>
</feature>
<evidence type="ECO:0000256" key="8">
    <source>
        <dbReference type="ARBA" id="ARBA00023136"/>
    </source>
</evidence>
<feature type="domain" description="Major facilitator superfamily (MFS) profile" evidence="10">
    <location>
        <begin position="31"/>
        <end position="445"/>
    </location>
</feature>
<dbReference type="SUPFAM" id="SSF103473">
    <property type="entry name" value="MFS general substrate transporter"/>
    <property type="match status" value="1"/>
</dbReference>
<dbReference type="InterPro" id="IPR011701">
    <property type="entry name" value="MFS"/>
</dbReference>